<evidence type="ECO:0000256" key="2">
    <source>
        <dbReference type="ARBA" id="ARBA00022598"/>
    </source>
</evidence>
<dbReference type="PANTHER" id="PTHR18866">
    <property type="entry name" value="CARBOXYLASE:PYRUVATE/ACETYL-COA/PROPIONYL-COA CARBOXYLASE"/>
    <property type="match status" value="1"/>
</dbReference>
<reference evidence="10 11" key="1">
    <citation type="submission" date="2024-07" db="EMBL/GenBank/DDBJ databases">
        <title>Draft Genome Sequence of Ferrimicrobium acidiphilum Strain YE2023, Isolated from a Pulp of Bioleach Reactor.</title>
        <authorList>
            <person name="Elkina Y.A."/>
            <person name="Bulaeva A.G."/>
            <person name="Beletsky A.V."/>
            <person name="Mardanov A.V."/>
        </authorList>
    </citation>
    <scope>NUCLEOTIDE SEQUENCE [LARGE SCALE GENOMIC DNA]</scope>
    <source>
        <strain evidence="10 11">YE2023</strain>
    </source>
</reference>
<dbReference type="Proteomes" id="UP001560267">
    <property type="component" value="Unassembled WGS sequence"/>
</dbReference>
<gene>
    <name evidence="10" type="ORF">AB6A68_02810</name>
</gene>
<dbReference type="PROSITE" id="PS50968">
    <property type="entry name" value="BIOTINYL_LIPOYL"/>
    <property type="match status" value="1"/>
</dbReference>
<keyword evidence="11" id="KW-1185">Reference proteome</keyword>
<dbReference type="Gene3D" id="2.40.50.100">
    <property type="match status" value="1"/>
</dbReference>
<evidence type="ECO:0000256" key="4">
    <source>
        <dbReference type="ARBA" id="ARBA00022840"/>
    </source>
</evidence>
<dbReference type="InterPro" id="IPR011053">
    <property type="entry name" value="Single_hybrid_motif"/>
</dbReference>
<dbReference type="SUPFAM" id="SSF56059">
    <property type="entry name" value="Glutathione synthetase ATP-binding domain-like"/>
    <property type="match status" value="1"/>
</dbReference>
<comment type="cofactor">
    <cofactor evidence="1">
        <name>biotin</name>
        <dbReference type="ChEBI" id="CHEBI:57586"/>
    </cofactor>
</comment>
<evidence type="ECO:0000256" key="3">
    <source>
        <dbReference type="ARBA" id="ARBA00022741"/>
    </source>
</evidence>
<evidence type="ECO:0000256" key="5">
    <source>
        <dbReference type="ARBA" id="ARBA00023267"/>
    </source>
</evidence>
<dbReference type="Pfam" id="PF00364">
    <property type="entry name" value="Biotin_lipoyl"/>
    <property type="match status" value="1"/>
</dbReference>
<proteinExistence type="predicted"/>
<accession>A0ABV3Y054</accession>
<evidence type="ECO:0000313" key="11">
    <source>
        <dbReference type="Proteomes" id="UP001560267"/>
    </source>
</evidence>
<dbReference type="PROSITE" id="PS00867">
    <property type="entry name" value="CPSASE_2"/>
    <property type="match status" value="1"/>
</dbReference>
<dbReference type="SUPFAM" id="SSF52440">
    <property type="entry name" value="PreATP-grasp domain"/>
    <property type="match status" value="1"/>
</dbReference>
<dbReference type="Gene3D" id="3.30.470.20">
    <property type="entry name" value="ATP-grasp fold, B domain"/>
    <property type="match status" value="1"/>
</dbReference>
<feature type="domain" description="Biotin carboxylation" evidence="9">
    <location>
        <begin position="2"/>
        <end position="438"/>
    </location>
</feature>
<dbReference type="InterPro" id="IPR011054">
    <property type="entry name" value="Rudment_hybrid_motif"/>
</dbReference>
<sequence length="648" mass="70560">MSIRRLLIANRGEIARRITRTAHQMGIEVVAIFADDDANSPFVREADRALTLGSGPLSETYLNSTAIIERALTSRADAIHPGYGFLSEQADFARAVIGAGLTWVGPPPEAIAALGDKLAAKRIVSAVGVPVLPSIEVASDTELEFPLLIKAAAGGGGKAMHIVNTPDELHAALAVAQREALHAFADTTLFVERYLQNARHIEVQVLADDHGNLVHCFERECSIQRRHQKVIEEAPSPSIDGEQRAALTRAALAAVAAVGYRNAGTVEFVVEPSGAFWFLEVNTRLQVEHPVTEEVTGIDLVREQLRIAEGKPISFRQEDLALTGHAIEARLYAEDPAHDYLPSPGHLLEWAPRVDLGARFESGVESGTEIGSDFDPMLAKVIVHADSRTEAAQRLAMVLATTRIRGLTTNRDLLVATLRHRDFLEGQATTSFLSQAELRSRTEDDDLLDAAYALTLCQAERRRSNAPILRSIPSGWTNAVLEPQRVRYLVDGGELEIRYRRDRDGSYLVGHNDQEDIAIIGQDSDGSVTLQRGGRLHRFHIFTSAKESWVQGAGHDHKLVAVDRFGNRSEPVAAGTLASPLPGHVSKVWVQVGDRVRTGQALVTIEAMKMEHTVTAPSPGVVTEIYVRANQQVKAAAPLVLLDETGND</sequence>
<dbReference type="Pfam" id="PF02786">
    <property type="entry name" value="CPSase_L_D2"/>
    <property type="match status" value="1"/>
</dbReference>
<dbReference type="InterPro" id="IPR001882">
    <property type="entry name" value="Biotin_BS"/>
</dbReference>
<dbReference type="InterPro" id="IPR011761">
    <property type="entry name" value="ATP-grasp"/>
</dbReference>
<dbReference type="Pfam" id="PF21139">
    <property type="entry name" value="BT_MCC_alpha"/>
    <property type="match status" value="1"/>
</dbReference>
<dbReference type="PROSITE" id="PS00866">
    <property type="entry name" value="CPSASE_1"/>
    <property type="match status" value="1"/>
</dbReference>
<protein>
    <submittedName>
        <fullName evidence="10">Biotin carboxylase N-terminal domain-containing protein</fullName>
    </submittedName>
</protein>
<dbReference type="PROSITE" id="PS00188">
    <property type="entry name" value="BIOTIN"/>
    <property type="match status" value="1"/>
</dbReference>
<keyword evidence="5" id="KW-0092">Biotin</keyword>
<keyword evidence="2" id="KW-0436">Ligase</keyword>
<keyword evidence="4 6" id="KW-0067">ATP-binding</keyword>
<evidence type="ECO:0000259" key="7">
    <source>
        <dbReference type="PROSITE" id="PS50968"/>
    </source>
</evidence>
<dbReference type="InterPro" id="IPR005482">
    <property type="entry name" value="Biotin_COase_C"/>
</dbReference>
<comment type="caution">
    <text evidence="10">The sequence shown here is derived from an EMBL/GenBank/DDBJ whole genome shotgun (WGS) entry which is preliminary data.</text>
</comment>
<dbReference type="SMART" id="SM00878">
    <property type="entry name" value="Biotin_carb_C"/>
    <property type="match status" value="1"/>
</dbReference>
<keyword evidence="3 6" id="KW-0547">Nucleotide-binding</keyword>
<evidence type="ECO:0000256" key="6">
    <source>
        <dbReference type="PROSITE-ProRule" id="PRU00409"/>
    </source>
</evidence>
<dbReference type="InterPro" id="IPR011764">
    <property type="entry name" value="Biotin_carboxylation_dom"/>
</dbReference>
<dbReference type="Pfam" id="PF02785">
    <property type="entry name" value="Biotin_carb_C"/>
    <property type="match status" value="1"/>
</dbReference>
<dbReference type="InterPro" id="IPR000089">
    <property type="entry name" value="Biotin_lipoyl"/>
</dbReference>
<dbReference type="InterPro" id="IPR050856">
    <property type="entry name" value="Biotin_carboxylase_complex"/>
</dbReference>
<feature type="domain" description="Lipoyl-binding" evidence="7">
    <location>
        <begin position="565"/>
        <end position="643"/>
    </location>
</feature>
<name>A0ABV3Y054_9ACTN</name>
<evidence type="ECO:0000259" key="8">
    <source>
        <dbReference type="PROSITE" id="PS50975"/>
    </source>
</evidence>
<dbReference type="EMBL" id="JBFSHR010000006">
    <property type="protein sequence ID" value="MEX6428770.1"/>
    <property type="molecule type" value="Genomic_DNA"/>
</dbReference>
<evidence type="ECO:0000259" key="9">
    <source>
        <dbReference type="PROSITE" id="PS50979"/>
    </source>
</evidence>
<dbReference type="CDD" id="cd06850">
    <property type="entry name" value="biotinyl_domain"/>
    <property type="match status" value="1"/>
</dbReference>
<dbReference type="SUPFAM" id="SSF51230">
    <property type="entry name" value="Single hybrid motif"/>
    <property type="match status" value="1"/>
</dbReference>
<dbReference type="PROSITE" id="PS50979">
    <property type="entry name" value="BC"/>
    <property type="match status" value="1"/>
</dbReference>
<feature type="domain" description="ATP-grasp" evidence="8">
    <location>
        <begin position="116"/>
        <end position="309"/>
    </location>
</feature>
<dbReference type="SUPFAM" id="SSF51246">
    <property type="entry name" value="Rudiment single hybrid motif"/>
    <property type="match status" value="1"/>
</dbReference>
<organism evidence="10 11">
    <name type="scientific">Ferrimicrobium acidiphilum</name>
    <dbReference type="NCBI Taxonomy" id="121039"/>
    <lineage>
        <taxon>Bacteria</taxon>
        <taxon>Bacillati</taxon>
        <taxon>Actinomycetota</taxon>
        <taxon>Acidimicrobiia</taxon>
        <taxon>Acidimicrobiales</taxon>
        <taxon>Acidimicrobiaceae</taxon>
        <taxon>Ferrimicrobium</taxon>
    </lineage>
</organism>
<dbReference type="InterPro" id="IPR005479">
    <property type="entry name" value="CPAse_ATP-bd"/>
</dbReference>
<dbReference type="Pfam" id="PF00289">
    <property type="entry name" value="Biotin_carb_N"/>
    <property type="match status" value="1"/>
</dbReference>
<dbReference type="InterPro" id="IPR005481">
    <property type="entry name" value="BC-like_N"/>
</dbReference>
<evidence type="ECO:0000313" key="10">
    <source>
        <dbReference type="EMBL" id="MEX6428770.1"/>
    </source>
</evidence>
<dbReference type="RefSeq" id="WP_298385051.1">
    <property type="nucleotide sequence ID" value="NZ_JBFSHR010000006.1"/>
</dbReference>
<dbReference type="InterPro" id="IPR048429">
    <property type="entry name" value="MCC_alpha_BT"/>
</dbReference>
<dbReference type="PROSITE" id="PS50975">
    <property type="entry name" value="ATP_GRASP"/>
    <property type="match status" value="1"/>
</dbReference>
<evidence type="ECO:0000256" key="1">
    <source>
        <dbReference type="ARBA" id="ARBA00001953"/>
    </source>
</evidence>
<dbReference type="PANTHER" id="PTHR18866:SF126">
    <property type="entry name" value="BIOTIN CARBOXYLASE"/>
    <property type="match status" value="1"/>
</dbReference>
<dbReference type="InterPro" id="IPR016185">
    <property type="entry name" value="PreATP-grasp_dom_sf"/>
</dbReference>